<gene>
    <name evidence="1" type="ORF">NJT12_12415</name>
</gene>
<dbReference type="EMBL" id="JAMZNK010000018">
    <property type="protein sequence ID" value="MDA6070425.1"/>
    <property type="molecule type" value="Genomic_DNA"/>
</dbReference>
<organism evidence="1 2">
    <name type="scientific">Flavobacterium azizsancarii</name>
    <dbReference type="NCBI Taxonomy" id="2961580"/>
    <lineage>
        <taxon>Bacteria</taxon>
        <taxon>Pseudomonadati</taxon>
        <taxon>Bacteroidota</taxon>
        <taxon>Flavobacteriia</taxon>
        <taxon>Flavobacteriales</taxon>
        <taxon>Flavobacteriaceae</taxon>
        <taxon>Flavobacterium</taxon>
    </lineage>
</organism>
<keyword evidence="2" id="KW-1185">Reference proteome</keyword>
<proteinExistence type="predicted"/>
<evidence type="ECO:0000313" key="2">
    <source>
        <dbReference type="Proteomes" id="UP001212170"/>
    </source>
</evidence>
<protein>
    <submittedName>
        <fullName evidence="1">Uncharacterized protein</fullName>
    </submittedName>
</protein>
<dbReference type="Proteomes" id="UP001212170">
    <property type="component" value="Unassembled WGS sequence"/>
</dbReference>
<name>A0ABT4WCX2_9FLAO</name>
<sequence length="335" mass="37277">MGNITDLIKDVAGKNQIIETFAAKVIEINTETASLHNPEDAYTVNIMRADGAILKNVRLKASILDAEQGIIIIPKKDSWVLATIIDGVETRAFVSQFSEIERSFIRFKNDENQYLEINTEVDKFQMLFKQSSENNASSTAKPTYKNIAQIEFSGKKDSNITTSFYDENGKEIAKNIFNGNQQQTILSTVNGEDIKERLNFSLSSGENSKAAIQFLDKEGTEKQKITFDELQTEINLNKGNTIFNLKDKEAKVIIKDGFEALISDTKTSFIKGKLTLEMDDKFKINAEGKNLLTELNGLIDEIVKITVPTPVGPSGPPINSTQLTGIKEKLAQLLK</sequence>
<accession>A0ABT4WCX2</accession>
<reference evidence="1 2" key="1">
    <citation type="journal article" date="2023" name="Chemosphere">
        <title>Whole genome analysis of Flavobacterium aziz-sancarii sp. nov., isolated from Ardley Island (Antarctica), revealed a rich resistome and bioremediation potential.</title>
        <authorList>
            <person name="Otur C."/>
            <person name="Okay S."/>
            <person name="Kurt-Kizildogan A."/>
        </authorList>
    </citation>
    <scope>NUCLEOTIDE SEQUENCE [LARGE SCALE GENOMIC DNA]</scope>
    <source>
        <strain evidence="1 2">AC</strain>
    </source>
</reference>
<evidence type="ECO:0000313" key="1">
    <source>
        <dbReference type="EMBL" id="MDA6070425.1"/>
    </source>
</evidence>
<dbReference type="RefSeq" id="WP_271336240.1">
    <property type="nucleotide sequence ID" value="NZ_JAMZNK010000018.1"/>
</dbReference>
<comment type="caution">
    <text evidence="1">The sequence shown here is derived from an EMBL/GenBank/DDBJ whole genome shotgun (WGS) entry which is preliminary data.</text>
</comment>